<name>A0A5B9D6Y6_9ARCH</name>
<dbReference type="PANTHER" id="PTHR15239">
    <property type="entry name" value="NUCLEAR EXPORT MEDIATOR FACTOR NEMF"/>
    <property type="match status" value="1"/>
</dbReference>
<dbReference type="NCBIfam" id="NF041120">
    <property type="entry name" value="RqcH_arch"/>
    <property type="match status" value="1"/>
</dbReference>
<keyword evidence="3" id="KW-1185">Reference proteome</keyword>
<evidence type="ECO:0000313" key="3">
    <source>
        <dbReference type="Proteomes" id="UP000321408"/>
    </source>
</evidence>
<evidence type="ECO:0000313" key="2">
    <source>
        <dbReference type="EMBL" id="QEE14884.1"/>
    </source>
</evidence>
<dbReference type="KEGG" id="psyt:DSAG12_00705"/>
<dbReference type="Gene3D" id="2.30.310.10">
    <property type="entry name" value="ibrinogen binding protein from staphylococcus aureus domain"/>
    <property type="match status" value="1"/>
</dbReference>
<dbReference type="SUPFAM" id="SSF46946">
    <property type="entry name" value="S13-like H2TH domain"/>
    <property type="match status" value="1"/>
</dbReference>
<organism evidence="2 3">
    <name type="scientific">Promethearchaeum syntrophicum</name>
    <dbReference type="NCBI Taxonomy" id="2594042"/>
    <lineage>
        <taxon>Archaea</taxon>
        <taxon>Promethearchaeati</taxon>
        <taxon>Promethearchaeota</taxon>
        <taxon>Promethearchaeia</taxon>
        <taxon>Promethearchaeales</taxon>
        <taxon>Promethearchaeaceae</taxon>
        <taxon>Promethearchaeum</taxon>
    </lineage>
</organism>
<dbReference type="Pfam" id="PF05670">
    <property type="entry name" value="NFACT-R_1"/>
    <property type="match status" value="1"/>
</dbReference>
<accession>A0A5B9D6Y6</accession>
<dbReference type="InterPro" id="IPR008532">
    <property type="entry name" value="NFACT_RNA-bd"/>
</dbReference>
<dbReference type="GO" id="GO:0072344">
    <property type="term" value="P:rescue of stalled ribosome"/>
    <property type="evidence" value="ECO:0007669"/>
    <property type="project" value="TreeGrafter"/>
</dbReference>
<feature type="domain" description="NFACT RNA-binding" evidence="1">
    <location>
        <begin position="478"/>
        <end position="589"/>
    </location>
</feature>
<dbReference type="InterPro" id="IPR051608">
    <property type="entry name" value="RQC_Subunit_NEMF"/>
</dbReference>
<gene>
    <name evidence="2" type="primary">rqcH</name>
    <name evidence="2" type="ORF">DSAG12_00705</name>
</gene>
<protein>
    <submittedName>
        <fullName evidence="2">Ribosome rescue protein RqcH</fullName>
    </submittedName>
</protein>
<dbReference type="GO" id="GO:0000049">
    <property type="term" value="F:tRNA binding"/>
    <property type="evidence" value="ECO:0007669"/>
    <property type="project" value="TreeGrafter"/>
</dbReference>
<dbReference type="Pfam" id="PF05833">
    <property type="entry name" value="NFACT_N"/>
    <property type="match status" value="1"/>
</dbReference>
<evidence type="ECO:0000259" key="1">
    <source>
        <dbReference type="Pfam" id="PF05670"/>
    </source>
</evidence>
<sequence length="718" mass="83197">MAVKDIKKPKLLKKNISNIDLYVLSYEFDKTLKDGFISNIYEIPTNEGKTILIKCRTKDGKRNIIIDPKTRINFTNFDYPTPPYPSQFIMALRKYMKGRRIQRIYQHKLDRILIFELKSSDGDPWKFIIEFFGGGNYILVDGEGLIYMAKRYKKMKDRAVLAKKEYIFPPSRGIDIWEITEKIFIETLFGKEGDIVRNIARAFNIGGYISEEICLRSKIDKNREMSSLTEEEFSTLYKSTKNIINIIKNKEISPRIILNTNKKSIGFEPFNLEIYSKHSFVIKNNFNEAIDDFFSQFDSEDLFSGDLKESKKKVSKTEKILNSQLEKVEESIKLRKKSLEHGHLIYQYLTELDNLINTIMNQKRIKKRSWKEISEILEQGKEKKIAECLIFDKIFQKEVALQIILEGEKFKIDLKKTAIENAQIIYSKAKKANKKIIGAKKAAKITKEKILLQKEKQEQVETRKAILLKRPNAKWYEKYRWFISSDNILIVGGRDASSNEIIVKKHMNNNDLFFHADVRGASVCIIKNELNEKIPETTIIETAIFASCYSSAWKLGWGNTDIYYVSPEQVSKTPKSGEFLKKGSFVITGKKNFLSKPYLEISIGVNLIPVNLNEDEIKALDKDKENLEKSQVLKEDGEEIQYFPKVFSSPLSAMKIQSSNYVRLKPSKQSVKTSALAKKILEIFINNSKDQDKRWIRLISVNDIIRLIPSGNGEIVRK</sequence>
<dbReference type="GO" id="GO:0043023">
    <property type="term" value="F:ribosomal large subunit binding"/>
    <property type="evidence" value="ECO:0007669"/>
    <property type="project" value="TreeGrafter"/>
</dbReference>
<dbReference type="Proteomes" id="UP000321408">
    <property type="component" value="Chromosome"/>
</dbReference>
<dbReference type="GO" id="GO:1990112">
    <property type="term" value="C:RQC complex"/>
    <property type="evidence" value="ECO:0007669"/>
    <property type="project" value="TreeGrafter"/>
</dbReference>
<dbReference type="OrthoDB" id="10943at2157"/>
<proteinExistence type="predicted"/>
<dbReference type="RefSeq" id="WP_147661820.1">
    <property type="nucleotide sequence ID" value="NZ_CP042905.2"/>
</dbReference>
<reference evidence="2 3" key="2">
    <citation type="journal article" date="2024" name="Int. J. Syst. Evol. Microbiol.">
        <title>Promethearchaeum syntrophicum gen. nov., sp. nov., an anaerobic, obligately syntrophic archaeon, the first isolate of the lineage 'Asgard' archaea, and proposal of the new archaeal phylum Promethearchaeota phyl. nov. and kingdom Promethearchaeati regn. nov.</title>
        <authorList>
            <person name="Imachi H."/>
            <person name="Nobu M.K."/>
            <person name="Kato S."/>
            <person name="Takaki Y."/>
            <person name="Miyazaki M."/>
            <person name="Miyata M."/>
            <person name="Ogawara M."/>
            <person name="Saito Y."/>
            <person name="Sakai S."/>
            <person name="Tahara Y.O."/>
            <person name="Takano Y."/>
            <person name="Tasumi E."/>
            <person name="Uematsu K."/>
            <person name="Yoshimura T."/>
            <person name="Itoh T."/>
            <person name="Ohkuma M."/>
            <person name="Takai K."/>
        </authorList>
    </citation>
    <scope>NUCLEOTIDE SEQUENCE [LARGE SCALE GENOMIC DNA]</scope>
    <source>
        <strain evidence="2 3">MK-D1</strain>
    </source>
</reference>
<dbReference type="AlphaFoldDB" id="A0A5B9D6Y6"/>
<reference evidence="2 3" key="1">
    <citation type="journal article" date="2020" name="Nature">
        <title>Isolation of an archaeon at the prokaryote-eukaryote interface.</title>
        <authorList>
            <person name="Imachi H."/>
            <person name="Nobu M.K."/>
            <person name="Nakahara N."/>
            <person name="Morono Y."/>
            <person name="Ogawara M."/>
            <person name="Takaki Y."/>
            <person name="Takano Y."/>
            <person name="Uematsu K."/>
            <person name="Ikuta T."/>
            <person name="Ito M."/>
            <person name="Matsui Y."/>
            <person name="Miyazaki M."/>
            <person name="Murata K."/>
            <person name="Saito Y."/>
            <person name="Sakai S."/>
            <person name="Song C."/>
            <person name="Tasumi E."/>
            <person name="Yamanaka Y."/>
            <person name="Yamaguchi T."/>
            <person name="Kamagata Y."/>
            <person name="Tamaki H."/>
            <person name="Takai K."/>
        </authorList>
    </citation>
    <scope>NUCLEOTIDE SEQUENCE [LARGE SCALE GENOMIC DNA]</scope>
    <source>
        <strain evidence="2 3">MK-D1</strain>
    </source>
</reference>
<dbReference type="GeneID" id="41328708"/>
<dbReference type="PANTHER" id="PTHR15239:SF6">
    <property type="entry name" value="RIBOSOME QUALITY CONTROL COMPLEX SUBUNIT NEMF"/>
    <property type="match status" value="1"/>
</dbReference>
<dbReference type="InterPro" id="IPR010979">
    <property type="entry name" value="Ribosomal_uS13-like_H2TH"/>
</dbReference>
<dbReference type="EMBL" id="CP042905">
    <property type="protein sequence ID" value="QEE14884.1"/>
    <property type="molecule type" value="Genomic_DNA"/>
</dbReference>